<comment type="similarity">
    <text evidence="2 11">Belongs to the ENDOU family.</text>
</comment>
<comment type="caution">
    <text evidence="13">The sequence shown here is derived from an EMBL/GenBank/DDBJ whole genome shotgun (WGS) entry which is preliminary data.</text>
</comment>
<dbReference type="GO" id="GO:0003723">
    <property type="term" value="F:RNA binding"/>
    <property type="evidence" value="ECO:0007669"/>
    <property type="project" value="UniProtKB-UniRule"/>
</dbReference>
<gene>
    <name evidence="13" type="ORF">Anas_12687</name>
</gene>
<accession>A0A5N5SXF6</accession>
<evidence type="ECO:0000256" key="8">
    <source>
        <dbReference type="ARBA" id="ARBA00022884"/>
    </source>
</evidence>
<protein>
    <submittedName>
        <fullName evidence="13">Poly(U)-specific endoribonuclease-like protein</fullName>
    </submittedName>
</protein>
<evidence type="ECO:0000256" key="11">
    <source>
        <dbReference type="RuleBase" id="RU367085"/>
    </source>
</evidence>
<evidence type="ECO:0000256" key="9">
    <source>
        <dbReference type="ARBA" id="ARBA00023211"/>
    </source>
</evidence>
<name>A0A5N5SXF6_9CRUS</name>
<dbReference type="OrthoDB" id="430326at2759"/>
<evidence type="ECO:0000256" key="6">
    <source>
        <dbReference type="ARBA" id="ARBA00022759"/>
    </source>
</evidence>
<comment type="subunit">
    <text evidence="3 11">Monomer.</text>
</comment>
<proteinExistence type="inferred from homology"/>
<keyword evidence="9 11" id="KW-0464">Manganese</keyword>
<dbReference type="GO" id="GO:0016787">
    <property type="term" value="F:hydrolase activity"/>
    <property type="evidence" value="ECO:0007669"/>
    <property type="project" value="UniProtKB-KW"/>
</dbReference>
<feature type="non-terminal residue" evidence="13">
    <location>
        <position position="1"/>
    </location>
</feature>
<feature type="domain" description="EndoU" evidence="12">
    <location>
        <begin position="25"/>
        <end position="287"/>
    </location>
</feature>
<evidence type="ECO:0000313" key="13">
    <source>
        <dbReference type="EMBL" id="KAB7498359.1"/>
    </source>
</evidence>
<dbReference type="InterPro" id="IPR039787">
    <property type="entry name" value="ENDOU"/>
</dbReference>
<evidence type="ECO:0000313" key="14">
    <source>
        <dbReference type="Proteomes" id="UP000326759"/>
    </source>
</evidence>
<evidence type="ECO:0000256" key="1">
    <source>
        <dbReference type="ARBA" id="ARBA00001936"/>
    </source>
</evidence>
<evidence type="ECO:0000256" key="7">
    <source>
        <dbReference type="ARBA" id="ARBA00022801"/>
    </source>
</evidence>
<comment type="cofactor">
    <cofactor evidence="1 11">
        <name>Mn(2+)</name>
        <dbReference type="ChEBI" id="CHEBI:29035"/>
    </cofactor>
</comment>
<dbReference type="InterPro" id="IPR018998">
    <property type="entry name" value="EndoU_C"/>
</dbReference>
<evidence type="ECO:0000256" key="4">
    <source>
        <dbReference type="ARBA" id="ARBA00022722"/>
    </source>
</evidence>
<keyword evidence="6 11" id="KW-0255">Endonuclease</keyword>
<dbReference type="SUPFAM" id="SSF142877">
    <property type="entry name" value="EndoU-like"/>
    <property type="match status" value="1"/>
</dbReference>
<dbReference type="Proteomes" id="UP000326759">
    <property type="component" value="Unassembled WGS sequence"/>
</dbReference>
<keyword evidence="7 11" id="KW-0378">Hydrolase</keyword>
<evidence type="ECO:0000256" key="2">
    <source>
        <dbReference type="ARBA" id="ARBA00010168"/>
    </source>
</evidence>
<dbReference type="PANTHER" id="PTHR12439">
    <property type="entry name" value="PLACENTAL PROTEIN 11-RELATED"/>
    <property type="match status" value="1"/>
</dbReference>
<sequence length="287" mass="32988">IECNCCWKKSEPSTLTTTTTTTTTHLPPVEEENRELYKLDTNSVGSKLTLNYQGRTSSDVKSDAAPQPLFSANTADPKEPLTLRLFRRLLDNYVASVKTPEENTKEENNEINAFLDAVMATPLMIRLEEFLKQKKLLEGRLRPALYHIWFTSYSRSPSVIGSSGFEHVFLGEIKKSQVSGFHNWLFFEKEEQEKDINYKGYMTSLNLGDKGEILKMRFDWMNYTKPVGSMFVGTSPELEMALYTLCFYARQNAGCNLQMNNHRFRIKVYQQTYNGKKVIGSAYPEIF</sequence>
<dbReference type="PROSITE" id="PS51959">
    <property type="entry name" value="ENDOU"/>
    <property type="match status" value="1"/>
</dbReference>
<dbReference type="GO" id="GO:0046872">
    <property type="term" value="F:metal ion binding"/>
    <property type="evidence" value="ECO:0007669"/>
    <property type="project" value="UniProtKB-UniRule"/>
</dbReference>
<keyword evidence="8 11" id="KW-0694">RNA-binding</keyword>
<organism evidence="13 14">
    <name type="scientific">Armadillidium nasatum</name>
    <dbReference type="NCBI Taxonomy" id="96803"/>
    <lineage>
        <taxon>Eukaryota</taxon>
        <taxon>Metazoa</taxon>
        <taxon>Ecdysozoa</taxon>
        <taxon>Arthropoda</taxon>
        <taxon>Crustacea</taxon>
        <taxon>Multicrustacea</taxon>
        <taxon>Malacostraca</taxon>
        <taxon>Eumalacostraca</taxon>
        <taxon>Peracarida</taxon>
        <taxon>Isopoda</taxon>
        <taxon>Oniscidea</taxon>
        <taxon>Crinocheta</taxon>
        <taxon>Armadillidiidae</taxon>
        <taxon>Armadillidium</taxon>
    </lineage>
</organism>
<dbReference type="InterPro" id="IPR037227">
    <property type="entry name" value="EndoU-like"/>
</dbReference>
<dbReference type="GO" id="GO:0016829">
    <property type="term" value="F:lyase activity"/>
    <property type="evidence" value="ECO:0007669"/>
    <property type="project" value="UniProtKB-KW"/>
</dbReference>
<reference evidence="13 14" key="1">
    <citation type="journal article" date="2019" name="PLoS Biol.">
        <title>Sex chromosomes control vertical transmission of feminizing Wolbachia symbionts in an isopod.</title>
        <authorList>
            <person name="Becking T."/>
            <person name="Chebbi M.A."/>
            <person name="Giraud I."/>
            <person name="Moumen B."/>
            <person name="Laverre T."/>
            <person name="Caubet Y."/>
            <person name="Peccoud J."/>
            <person name="Gilbert C."/>
            <person name="Cordaux R."/>
        </authorList>
    </citation>
    <scope>NUCLEOTIDE SEQUENCE [LARGE SCALE GENOMIC DNA]</scope>
    <source>
        <strain evidence="13">ANa2</strain>
        <tissue evidence="13">Whole body excluding digestive tract and cuticle</tissue>
    </source>
</reference>
<dbReference type="Pfam" id="PF09412">
    <property type="entry name" value="XendoU"/>
    <property type="match status" value="1"/>
</dbReference>
<evidence type="ECO:0000256" key="3">
    <source>
        <dbReference type="ARBA" id="ARBA00011245"/>
    </source>
</evidence>
<evidence type="ECO:0000256" key="10">
    <source>
        <dbReference type="ARBA" id="ARBA00023239"/>
    </source>
</evidence>
<dbReference type="GO" id="GO:0004521">
    <property type="term" value="F:RNA endonuclease activity"/>
    <property type="evidence" value="ECO:0007669"/>
    <property type="project" value="UniProtKB-UniRule"/>
</dbReference>
<keyword evidence="4 11" id="KW-0540">Nuclease</keyword>
<dbReference type="PANTHER" id="PTHR12439:SF42">
    <property type="entry name" value="ENDORIBONUCLEASE-RELATED"/>
    <property type="match status" value="1"/>
</dbReference>
<keyword evidence="5 11" id="KW-0479">Metal-binding</keyword>
<evidence type="ECO:0000259" key="12">
    <source>
        <dbReference type="PROSITE" id="PS51959"/>
    </source>
</evidence>
<dbReference type="EMBL" id="SEYY01019352">
    <property type="protein sequence ID" value="KAB7498359.1"/>
    <property type="molecule type" value="Genomic_DNA"/>
</dbReference>
<dbReference type="CDD" id="cd21159">
    <property type="entry name" value="XendoU"/>
    <property type="match status" value="1"/>
</dbReference>
<keyword evidence="14" id="KW-1185">Reference proteome</keyword>
<dbReference type="AlphaFoldDB" id="A0A5N5SXF6"/>
<keyword evidence="10" id="KW-0456">Lyase</keyword>
<evidence type="ECO:0000256" key="5">
    <source>
        <dbReference type="ARBA" id="ARBA00022723"/>
    </source>
</evidence>